<feature type="binding site" evidence="9">
    <location>
        <position position="245"/>
    </location>
    <ligand>
        <name>Zn(2+)</name>
        <dbReference type="ChEBI" id="CHEBI:29105"/>
        <note>catalytic</note>
    </ligand>
</feature>
<evidence type="ECO:0000256" key="7">
    <source>
        <dbReference type="ARBA" id="ARBA00023049"/>
    </source>
</evidence>
<dbReference type="PANTHER" id="PTHR43126:SF1">
    <property type="entry name" value="D-ALANYL-D-ALANINE DIPEPTIDASE"/>
    <property type="match status" value="1"/>
</dbReference>
<dbReference type="EC" id="3.4.13.22" evidence="9"/>
<keyword evidence="8" id="KW-0961">Cell wall biogenesis/degradation</keyword>
<name>A0A5D4XLI5_9GAMM</name>
<reference evidence="10 11" key="1">
    <citation type="submission" date="2019-08" db="EMBL/GenBank/DDBJ databases">
        <title>Luteimonas viscosus sp. nov., isolated from soil of a sunflower field.</title>
        <authorList>
            <person name="Jianli Z."/>
            <person name="Ying Z."/>
        </authorList>
    </citation>
    <scope>NUCLEOTIDE SEQUENCE [LARGE SCALE GENOMIC DNA]</scope>
    <source>
        <strain evidence="10 11">XBU10</strain>
    </source>
</reference>
<dbReference type="GO" id="GO:0071555">
    <property type="term" value="P:cell wall organization"/>
    <property type="evidence" value="ECO:0007669"/>
    <property type="project" value="UniProtKB-KW"/>
</dbReference>
<dbReference type="CDD" id="cd14817">
    <property type="entry name" value="D-Ala-D-Ala_dipeptidase_VanX"/>
    <property type="match status" value="1"/>
</dbReference>
<accession>A0A5D4XLI5</accession>
<gene>
    <name evidence="9" type="primary">ddpX</name>
    <name evidence="10" type="ORF">FZO89_00035</name>
</gene>
<evidence type="ECO:0000256" key="5">
    <source>
        <dbReference type="ARBA" id="ARBA00022833"/>
    </source>
</evidence>
<dbReference type="GO" id="GO:0008270">
    <property type="term" value="F:zinc ion binding"/>
    <property type="evidence" value="ECO:0007669"/>
    <property type="project" value="UniProtKB-UniRule"/>
</dbReference>
<dbReference type="GO" id="GO:0008237">
    <property type="term" value="F:metallopeptidase activity"/>
    <property type="evidence" value="ECO:0007669"/>
    <property type="project" value="UniProtKB-KW"/>
</dbReference>
<comment type="function">
    <text evidence="9">Catalyzes hydrolysis of the D-alanyl-D-alanine dipeptide.</text>
</comment>
<comment type="caution">
    <text evidence="10">The sequence shown here is derived from an EMBL/GenBank/DDBJ whole genome shotgun (WGS) entry which is preliminary data.</text>
</comment>
<comment type="similarity">
    <text evidence="9">Belongs to the peptidase M15D family.</text>
</comment>
<dbReference type="OrthoDB" id="9801430at2"/>
<feature type="binding site" evidence="9">
    <location>
        <position position="179"/>
    </location>
    <ligand>
        <name>Zn(2+)</name>
        <dbReference type="ChEBI" id="CHEBI:29105"/>
        <note>catalytic</note>
    </ligand>
</feature>
<evidence type="ECO:0000256" key="1">
    <source>
        <dbReference type="ARBA" id="ARBA00001362"/>
    </source>
</evidence>
<dbReference type="EMBL" id="VTFT01000001">
    <property type="protein sequence ID" value="TYT24803.1"/>
    <property type="molecule type" value="Genomic_DNA"/>
</dbReference>
<feature type="active site" description="Proton donor/acceptor" evidence="9">
    <location>
        <position position="242"/>
    </location>
</feature>
<keyword evidence="6 9" id="KW-0224">Dipeptidase</keyword>
<evidence type="ECO:0000313" key="11">
    <source>
        <dbReference type="Proteomes" id="UP000324973"/>
    </source>
</evidence>
<keyword evidence="5 9" id="KW-0862">Zinc</keyword>
<proteinExistence type="inferred from homology"/>
<keyword evidence="11" id="KW-1185">Reference proteome</keyword>
<dbReference type="InterPro" id="IPR009045">
    <property type="entry name" value="Zn_M74/Hedgehog-like"/>
</dbReference>
<evidence type="ECO:0000313" key="10">
    <source>
        <dbReference type="EMBL" id="TYT24803.1"/>
    </source>
</evidence>
<comment type="cofactor">
    <cofactor evidence="9">
        <name>Zn(2+)</name>
        <dbReference type="ChEBI" id="CHEBI:29105"/>
    </cofactor>
    <text evidence="9">Binds 1 zinc ion per subunit.</text>
</comment>
<keyword evidence="7 9" id="KW-0482">Metalloprotease</keyword>
<evidence type="ECO:0000256" key="2">
    <source>
        <dbReference type="ARBA" id="ARBA00022670"/>
    </source>
</evidence>
<sequence length="263" mass="29251">MPISATTTKTSPSNGSATVQPRDLRLAGIALATLLCVACASSTPPTATDTTADLATPGSVGMVDIRELVPDIDADIRYAGDDNFTGTRVDGYDAAKCYLLRPAAEALARLERELRPQGLRLRIFDCYRPERAVRQFVRWAADPRDQRTKAAYYPALEKGSLVPGYIADRSGHSKGATIDLTLLRCEDASPARCEALDMGTPFDFFDPRANTDHPHLDDAQRANRTRLRDAMARHGFENYPMEWWHYTFRLQPPPDTFHDVPIR</sequence>
<feature type="binding site" evidence="9">
    <location>
        <position position="172"/>
    </location>
    <ligand>
        <name>Zn(2+)</name>
        <dbReference type="ChEBI" id="CHEBI:29105"/>
        <note>catalytic</note>
    </ligand>
</feature>
<organism evidence="10 11">
    <name type="scientific">Luteimonas viscosa</name>
    <dbReference type="NCBI Taxonomy" id="1132694"/>
    <lineage>
        <taxon>Bacteria</taxon>
        <taxon>Pseudomonadati</taxon>
        <taxon>Pseudomonadota</taxon>
        <taxon>Gammaproteobacteria</taxon>
        <taxon>Lysobacterales</taxon>
        <taxon>Lysobacteraceae</taxon>
        <taxon>Luteimonas</taxon>
    </lineage>
</organism>
<dbReference type="SUPFAM" id="SSF55166">
    <property type="entry name" value="Hedgehog/DD-peptidase"/>
    <property type="match status" value="1"/>
</dbReference>
<dbReference type="GO" id="GO:0006508">
    <property type="term" value="P:proteolysis"/>
    <property type="evidence" value="ECO:0007669"/>
    <property type="project" value="UniProtKB-KW"/>
</dbReference>
<dbReference type="InterPro" id="IPR000755">
    <property type="entry name" value="A_A_dipeptidase"/>
</dbReference>
<keyword evidence="3 9" id="KW-0479">Metal-binding</keyword>
<dbReference type="GO" id="GO:0160237">
    <property type="term" value="F:D-Ala-D-Ala dipeptidase activity"/>
    <property type="evidence" value="ECO:0007669"/>
    <property type="project" value="UniProtKB-EC"/>
</dbReference>
<dbReference type="Pfam" id="PF01427">
    <property type="entry name" value="Peptidase_M15"/>
    <property type="match status" value="1"/>
</dbReference>
<evidence type="ECO:0000256" key="6">
    <source>
        <dbReference type="ARBA" id="ARBA00022997"/>
    </source>
</evidence>
<evidence type="ECO:0000256" key="4">
    <source>
        <dbReference type="ARBA" id="ARBA00022801"/>
    </source>
</evidence>
<dbReference type="Gene3D" id="3.30.1380.10">
    <property type="match status" value="1"/>
</dbReference>
<keyword evidence="2 9" id="KW-0645">Protease</keyword>
<evidence type="ECO:0000256" key="3">
    <source>
        <dbReference type="ARBA" id="ARBA00022723"/>
    </source>
</evidence>
<dbReference type="PANTHER" id="PTHR43126">
    <property type="entry name" value="D-ALANYL-D-ALANINE DIPEPTIDASE"/>
    <property type="match status" value="1"/>
</dbReference>
<dbReference type="HAMAP" id="MF_01924">
    <property type="entry name" value="A_A_dipeptidase"/>
    <property type="match status" value="1"/>
</dbReference>
<evidence type="ECO:0000256" key="9">
    <source>
        <dbReference type="HAMAP-Rule" id="MF_01924"/>
    </source>
</evidence>
<keyword evidence="4 9" id="KW-0378">Hydrolase</keyword>
<evidence type="ECO:0000256" key="8">
    <source>
        <dbReference type="ARBA" id="ARBA00023316"/>
    </source>
</evidence>
<protein>
    <recommendedName>
        <fullName evidence="9">D-alanyl-D-alanine dipeptidase</fullName>
        <shortName evidence="9">D-Ala-D-Ala dipeptidase</shortName>
        <ecNumber evidence="9">3.4.13.22</ecNumber>
    </recommendedName>
</protein>
<comment type="catalytic activity">
    <reaction evidence="1 9">
        <text>D-alanyl-D-alanine + H2O = 2 D-alanine</text>
        <dbReference type="Rhea" id="RHEA:20661"/>
        <dbReference type="ChEBI" id="CHEBI:15377"/>
        <dbReference type="ChEBI" id="CHEBI:57416"/>
        <dbReference type="ChEBI" id="CHEBI:57822"/>
        <dbReference type="EC" id="3.4.13.22"/>
    </reaction>
</comment>
<dbReference type="AlphaFoldDB" id="A0A5D4XLI5"/>
<dbReference type="Proteomes" id="UP000324973">
    <property type="component" value="Unassembled WGS sequence"/>
</dbReference>
<feature type="site" description="Transition state stabilizer" evidence="9">
    <location>
        <position position="128"/>
    </location>
</feature>